<dbReference type="Proteomes" id="UP000034491">
    <property type="component" value="Unassembled WGS sequence"/>
</dbReference>
<proteinExistence type="predicted"/>
<dbReference type="EMBL" id="LANI01000032">
    <property type="protein sequence ID" value="KKJ75424.1"/>
    <property type="molecule type" value="Genomic_DNA"/>
</dbReference>
<dbReference type="AlphaFoldDB" id="A0A0M2R4Q2"/>
<dbReference type="RefSeq" id="WP_046509852.1">
    <property type="nucleotide sequence ID" value="NZ_LANI01000032.1"/>
</dbReference>
<keyword evidence="3" id="KW-1185">Reference proteome</keyword>
<sequence length="120" mass="13832">MYKVASRKAQSAVSRMTMRNTSVDGISEPTDKERRENLVSIYKVVVEKLTALPKKHPKRAELAKEAQHLQGQIKSLGDKKKFRGIENYFIDEVKRVMPPLQFKMLMNLARENMRKAEAAE</sequence>
<gene>
    <name evidence="2" type="ORF">WH95_18455</name>
</gene>
<feature type="compositionally biased region" description="Polar residues" evidence="1">
    <location>
        <begin position="8"/>
        <end position="24"/>
    </location>
</feature>
<protein>
    <submittedName>
        <fullName evidence="2">Uncharacterized protein</fullName>
    </submittedName>
</protein>
<evidence type="ECO:0000313" key="3">
    <source>
        <dbReference type="Proteomes" id="UP000034491"/>
    </source>
</evidence>
<evidence type="ECO:0000313" key="2">
    <source>
        <dbReference type="EMBL" id="KKJ75424.1"/>
    </source>
</evidence>
<organism evidence="2 3">
    <name type="scientific">Kiloniella litopenaei</name>
    <dbReference type="NCBI Taxonomy" id="1549748"/>
    <lineage>
        <taxon>Bacteria</taxon>
        <taxon>Pseudomonadati</taxon>
        <taxon>Pseudomonadota</taxon>
        <taxon>Alphaproteobacteria</taxon>
        <taxon>Rhodospirillales</taxon>
        <taxon>Kiloniellaceae</taxon>
        <taxon>Kiloniella</taxon>
    </lineage>
</organism>
<comment type="caution">
    <text evidence="2">The sequence shown here is derived from an EMBL/GenBank/DDBJ whole genome shotgun (WGS) entry which is preliminary data.</text>
</comment>
<name>A0A0M2R4Q2_9PROT</name>
<accession>A0A0M2R4Q2</accession>
<dbReference type="STRING" id="1549748.WH95_18455"/>
<feature type="region of interest" description="Disordered" evidence="1">
    <location>
        <begin position="1"/>
        <end position="30"/>
    </location>
</feature>
<reference evidence="2 3" key="1">
    <citation type="submission" date="2015-03" db="EMBL/GenBank/DDBJ databases">
        <title>Genome sequence of Kiloniella sp. P1-1, isolated from the gut microflora of Pacific white shrimp, Penaeus vannamei.</title>
        <authorList>
            <person name="Shao Z."/>
            <person name="Wang L."/>
            <person name="Li X."/>
        </authorList>
    </citation>
    <scope>NUCLEOTIDE SEQUENCE [LARGE SCALE GENOMIC DNA]</scope>
    <source>
        <strain evidence="2 3">P1-1</strain>
    </source>
</reference>
<evidence type="ECO:0000256" key="1">
    <source>
        <dbReference type="SAM" id="MobiDB-lite"/>
    </source>
</evidence>